<dbReference type="EMBL" id="JAHRIQ010013780">
    <property type="protein sequence ID" value="MEQ2225786.1"/>
    <property type="molecule type" value="Genomic_DNA"/>
</dbReference>
<sequence>MADSETDGRGSTRAGNPITFISLASRFPCSCALQQLINRQGPGEPGISASHELISANTHKHTCAQTNSQRSTKASTSLLLLLPTSVRFHSKQTDIQTHTLYNGLMSLSISPAGGGKEEVS</sequence>
<proteinExistence type="predicted"/>
<dbReference type="Proteomes" id="UP001482620">
    <property type="component" value="Unassembled WGS sequence"/>
</dbReference>
<organism evidence="1 2">
    <name type="scientific">Ilyodon furcidens</name>
    <name type="common">goldbreast splitfin</name>
    <dbReference type="NCBI Taxonomy" id="33524"/>
    <lineage>
        <taxon>Eukaryota</taxon>
        <taxon>Metazoa</taxon>
        <taxon>Chordata</taxon>
        <taxon>Craniata</taxon>
        <taxon>Vertebrata</taxon>
        <taxon>Euteleostomi</taxon>
        <taxon>Actinopterygii</taxon>
        <taxon>Neopterygii</taxon>
        <taxon>Teleostei</taxon>
        <taxon>Neoteleostei</taxon>
        <taxon>Acanthomorphata</taxon>
        <taxon>Ovalentaria</taxon>
        <taxon>Atherinomorphae</taxon>
        <taxon>Cyprinodontiformes</taxon>
        <taxon>Goodeidae</taxon>
        <taxon>Ilyodon</taxon>
    </lineage>
</organism>
<accession>A0ABV0T117</accession>
<keyword evidence="2" id="KW-1185">Reference proteome</keyword>
<name>A0ABV0T117_9TELE</name>
<comment type="caution">
    <text evidence="1">The sequence shown here is derived from an EMBL/GenBank/DDBJ whole genome shotgun (WGS) entry which is preliminary data.</text>
</comment>
<evidence type="ECO:0000313" key="1">
    <source>
        <dbReference type="EMBL" id="MEQ2225786.1"/>
    </source>
</evidence>
<reference evidence="1 2" key="1">
    <citation type="submission" date="2021-06" db="EMBL/GenBank/DDBJ databases">
        <authorList>
            <person name="Palmer J.M."/>
        </authorList>
    </citation>
    <scope>NUCLEOTIDE SEQUENCE [LARGE SCALE GENOMIC DNA]</scope>
    <source>
        <strain evidence="2">if_2019</strain>
        <tissue evidence="1">Muscle</tissue>
    </source>
</reference>
<gene>
    <name evidence="1" type="ORF">ILYODFUR_020946</name>
</gene>
<protein>
    <submittedName>
        <fullName evidence="1">Uncharacterized protein</fullName>
    </submittedName>
</protein>
<evidence type="ECO:0000313" key="2">
    <source>
        <dbReference type="Proteomes" id="UP001482620"/>
    </source>
</evidence>